<reference evidence="3" key="1">
    <citation type="submission" date="2025-08" db="UniProtKB">
        <authorList>
            <consortium name="RefSeq"/>
        </authorList>
    </citation>
    <scope>IDENTIFICATION</scope>
</reference>
<dbReference type="Proteomes" id="UP001652582">
    <property type="component" value="Chromosome 18"/>
</dbReference>
<sequence>MSACKSSKANLVAIYHLEFYKKQNNWKFSSSRRLKRSSKNREHKNDLTDTTDVHNTRSTSLDNTYTVDTIHKDNSDLHNVAFVEMESESLAETNKLALEWQAPVNIWPNEPADAAQDTDGCAQTVQTASCACCGDGPKMSTMQRLQHLMEVAKQNGYCDDNINSEYKAAAQESAGASFDGTTNYEWTSDCVGGDECPALMEAQEMWSDMADACCGGGGGGGGPCAHCWAGGAAAADMLDMDEDTSGDSEAEFMRGAHVAPHSSELDLSLPAPELVAPLPRCLARLSARQLEQAAQRHARALALLQHERARRQKIRNMANLTADMSGYEEYPTRDVGLAPPQSRDPFVAGSHRSSGRLPPLAWDLLM</sequence>
<evidence type="ECO:0000313" key="3">
    <source>
        <dbReference type="RefSeq" id="XP_052743021.1"/>
    </source>
</evidence>
<protein>
    <submittedName>
        <fullName evidence="3">Uncharacterized protein LOC112043856 isoform X1</fullName>
    </submittedName>
</protein>
<keyword evidence="2" id="KW-1185">Reference proteome</keyword>
<name>A0ABM3LVC7_BICAN</name>
<evidence type="ECO:0000256" key="1">
    <source>
        <dbReference type="SAM" id="MobiDB-lite"/>
    </source>
</evidence>
<feature type="region of interest" description="Disordered" evidence="1">
    <location>
        <begin position="31"/>
        <end position="55"/>
    </location>
</feature>
<gene>
    <name evidence="3" type="primary">LOC112043856</name>
</gene>
<dbReference type="RefSeq" id="XP_052743021.1">
    <property type="nucleotide sequence ID" value="XM_052887061.1"/>
</dbReference>
<evidence type="ECO:0000313" key="2">
    <source>
        <dbReference type="Proteomes" id="UP001652582"/>
    </source>
</evidence>
<organism evidence="2 3">
    <name type="scientific">Bicyclus anynana</name>
    <name type="common">Squinting bush brown butterfly</name>
    <dbReference type="NCBI Taxonomy" id="110368"/>
    <lineage>
        <taxon>Eukaryota</taxon>
        <taxon>Metazoa</taxon>
        <taxon>Ecdysozoa</taxon>
        <taxon>Arthropoda</taxon>
        <taxon>Hexapoda</taxon>
        <taxon>Insecta</taxon>
        <taxon>Pterygota</taxon>
        <taxon>Neoptera</taxon>
        <taxon>Endopterygota</taxon>
        <taxon>Lepidoptera</taxon>
        <taxon>Glossata</taxon>
        <taxon>Ditrysia</taxon>
        <taxon>Papilionoidea</taxon>
        <taxon>Nymphalidae</taxon>
        <taxon>Satyrinae</taxon>
        <taxon>Satyrini</taxon>
        <taxon>Mycalesina</taxon>
        <taxon>Bicyclus</taxon>
    </lineage>
</organism>
<feature type="compositionally biased region" description="Basic and acidic residues" evidence="1">
    <location>
        <begin position="39"/>
        <end position="55"/>
    </location>
</feature>
<accession>A0ABM3LVC7</accession>
<dbReference type="GeneID" id="112043856"/>
<proteinExistence type="predicted"/>